<accession>A0ACC2WI16</accession>
<comment type="caution">
    <text evidence="1">The sequence shown here is derived from an EMBL/GenBank/DDBJ whole genome shotgun (WGS) entry which is preliminary data.</text>
</comment>
<sequence length="209" mass="22814">MADFTAVPVHTRTRFPLNLAVATLFTLAASVCLWLAAFSTPFIKRIYYLGINRQGGSTRFGTFGYCYGVEETRCIPRDVGYRHDLIPNSEGLTGALILTPIAAGLAALAAGSLVVAWFRHRGAVVGFLLTAITTLTAVLSFVLALVAFVTAHHRASSMKFDPRYGAALWLHMVGVILLVLALPFTLLAWLRQRKNAKQTVITTTTSYRP</sequence>
<dbReference type="EMBL" id="JASBWS010000021">
    <property type="protein sequence ID" value="KAJ9110990.1"/>
    <property type="molecule type" value="Genomic_DNA"/>
</dbReference>
<evidence type="ECO:0000313" key="1">
    <source>
        <dbReference type="EMBL" id="KAJ9110990.1"/>
    </source>
</evidence>
<keyword evidence="2" id="KW-1185">Reference proteome</keyword>
<protein>
    <submittedName>
        <fullName evidence="1">Uncharacterized protein</fullName>
    </submittedName>
</protein>
<evidence type="ECO:0000313" key="2">
    <source>
        <dbReference type="Proteomes" id="UP001230649"/>
    </source>
</evidence>
<proteinExistence type="predicted"/>
<reference evidence="1" key="1">
    <citation type="submission" date="2023-04" db="EMBL/GenBank/DDBJ databases">
        <title>Draft Genome sequencing of Naganishia species isolated from polar environments using Oxford Nanopore Technology.</title>
        <authorList>
            <person name="Leo P."/>
            <person name="Venkateswaran K."/>
        </authorList>
    </citation>
    <scope>NUCLEOTIDE SEQUENCE</scope>
    <source>
        <strain evidence="1">MNA-CCFEE 5262</strain>
    </source>
</reference>
<gene>
    <name evidence="1" type="ORF">QFC20_002757</name>
</gene>
<name>A0ACC2WI16_9TREE</name>
<organism evidence="1 2">
    <name type="scientific">Naganishia adeliensis</name>
    <dbReference type="NCBI Taxonomy" id="92952"/>
    <lineage>
        <taxon>Eukaryota</taxon>
        <taxon>Fungi</taxon>
        <taxon>Dikarya</taxon>
        <taxon>Basidiomycota</taxon>
        <taxon>Agaricomycotina</taxon>
        <taxon>Tremellomycetes</taxon>
        <taxon>Filobasidiales</taxon>
        <taxon>Filobasidiaceae</taxon>
        <taxon>Naganishia</taxon>
    </lineage>
</organism>
<dbReference type="Proteomes" id="UP001230649">
    <property type="component" value="Unassembled WGS sequence"/>
</dbReference>